<sequence length="392" mass="41039">MQADISRDGRAPWGALLGVNAAIGAFGFSQGLSYPLFTLLMQQQGMSPAAIGASAAMMPLGLILSASLVPSLVRLFGMRQLAVGCALAAALCFFLIGVFQSWVGWFVLRFLLGIIINPLYVLGEVWALSLAPPARRGRMMGVFNTVMSAAYASGPLALAMIGVEGWTPFLVGVGGFCLASVGLALVSRRLPVLSFDQDESGTNKGVFAFWTVAPALLTAVCVSAASLQANVALLPVFGAGYGLSELTLPRLVTALSVGNIFIQLPLGIAAERIGPRFMIIFCASMTVVAAVLLPSFILTPAVWPLLMLLGGMSYGVYTMALIELGNRFHGQMLVAGNAAFAMMWGMGGMLGAPGAGVLMQAIGPVGLPVVITVLMSVLITLAILRKIQRELR</sequence>
<proteinExistence type="predicted"/>
<dbReference type="SUPFAM" id="SSF103473">
    <property type="entry name" value="MFS general substrate transporter"/>
    <property type="match status" value="1"/>
</dbReference>
<keyword evidence="7" id="KW-1185">Reference proteome</keyword>
<dbReference type="Gene3D" id="1.20.1250.20">
    <property type="entry name" value="MFS general substrate transporter like domains"/>
    <property type="match status" value="2"/>
</dbReference>
<evidence type="ECO:0000256" key="2">
    <source>
        <dbReference type="ARBA" id="ARBA00022989"/>
    </source>
</evidence>
<feature type="transmembrane region" description="Helical" evidence="4">
    <location>
        <begin position="303"/>
        <end position="322"/>
    </location>
</feature>
<evidence type="ECO:0000313" key="6">
    <source>
        <dbReference type="EMBL" id="AGT08403.1"/>
    </source>
</evidence>
<dbReference type="STRING" id="1367847.JCM7686_1302"/>
<dbReference type="PROSITE" id="PS50850">
    <property type="entry name" value="MFS"/>
    <property type="match status" value="1"/>
</dbReference>
<evidence type="ECO:0000256" key="1">
    <source>
        <dbReference type="ARBA" id="ARBA00022692"/>
    </source>
</evidence>
<dbReference type="OrthoDB" id="9810614at2"/>
<keyword evidence="1 4" id="KW-0812">Transmembrane</keyword>
<dbReference type="HOGENOM" id="CLU_035018_0_0_5"/>
<feature type="transmembrane region" description="Helical" evidence="4">
    <location>
        <begin position="81"/>
        <end position="100"/>
    </location>
</feature>
<evidence type="ECO:0000313" key="7">
    <source>
        <dbReference type="Proteomes" id="UP000015480"/>
    </source>
</evidence>
<reference evidence="6 7" key="1">
    <citation type="journal article" date="2014" name="BMC Genomics">
        <title>Architecture and functions of a multipartite genome of the methylotrophic bacterium Paracoccus aminophilus JCM 7686, containing primary and secondary chromids.</title>
        <authorList>
            <person name="Dziewit L."/>
            <person name="Czarnecki J."/>
            <person name="Wibberg D."/>
            <person name="Radlinska M."/>
            <person name="Mrozek P."/>
            <person name="Szymczak M."/>
            <person name="Schluter A."/>
            <person name="Puhler A."/>
            <person name="Bartosik D."/>
        </authorList>
    </citation>
    <scope>NUCLEOTIDE SEQUENCE [LARGE SCALE GENOMIC DNA]</scope>
    <source>
        <strain evidence="6">JCM 7686</strain>
    </source>
</reference>
<feature type="transmembrane region" description="Helical" evidence="4">
    <location>
        <begin position="142"/>
        <end position="163"/>
    </location>
</feature>
<dbReference type="GO" id="GO:0022857">
    <property type="term" value="F:transmembrane transporter activity"/>
    <property type="evidence" value="ECO:0007669"/>
    <property type="project" value="InterPro"/>
</dbReference>
<feature type="transmembrane region" description="Helical" evidence="4">
    <location>
        <begin position="365"/>
        <end position="384"/>
    </location>
</feature>
<dbReference type="KEGG" id="pami:JCM7686_1302"/>
<dbReference type="Pfam" id="PF07690">
    <property type="entry name" value="MFS_1"/>
    <property type="match status" value="1"/>
</dbReference>
<gene>
    <name evidence="6" type="ORF">JCM7686_1302</name>
</gene>
<keyword evidence="3 4" id="KW-0472">Membrane</keyword>
<dbReference type="PANTHER" id="PTHR23521:SF3">
    <property type="entry name" value="MFS TRANSPORTER"/>
    <property type="match status" value="1"/>
</dbReference>
<name>S5YAE9_PARAH</name>
<feature type="transmembrane region" description="Helical" evidence="4">
    <location>
        <begin position="169"/>
        <end position="186"/>
    </location>
</feature>
<accession>S5YAE9</accession>
<feature type="transmembrane region" description="Helical" evidence="4">
    <location>
        <begin position="12"/>
        <end position="29"/>
    </location>
</feature>
<feature type="transmembrane region" description="Helical" evidence="4">
    <location>
        <begin position="277"/>
        <end position="297"/>
    </location>
</feature>
<dbReference type="PATRIC" id="fig|1367847.3.peg.1270"/>
<protein>
    <submittedName>
        <fullName evidence="6">Major facilitator superfamily protein</fullName>
    </submittedName>
</protein>
<evidence type="ECO:0000256" key="4">
    <source>
        <dbReference type="SAM" id="Phobius"/>
    </source>
</evidence>
<dbReference type="InterPro" id="IPR020846">
    <property type="entry name" value="MFS_dom"/>
</dbReference>
<dbReference type="Proteomes" id="UP000015480">
    <property type="component" value="Chromosome"/>
</dbReference>
<feature type="transmembrane region" description="Helical" evidence="4">
    <location>
        <begin position="251"/>
        <end position="270"/>
    </location>
</feature>
<feature type="transmembrane region" description="Helical" evidence="4">
    <location>
        <begin position="334"/>
        <end position="359"/>
    </location>
</feature>
<dbReference type="eggNOG" id="COG2814">
    <property type="taxonomic scope" value="Bacteria"/>
</dbReference>
<organism evidence="6 7">
    <name type="scientific">Paracoccus aminophilus JCM 7686</name>
    <dbReference type="NCBI Taxonomy" id="1367847"/>
    <lineage>
        <taxon>Bacteria</taxon>
        <taxon>Pseudomonadati</taxon>
        <taxon>Pseudomonadota</taxon>
        <taxon>Alphaproteobacteria</taxon>
        <taxon>Rhodobacterales</taxon>
        <taxon>Paracoccaceae</taxon>
        <taxon>Paracoccus</taxon>
    </lineage>
</organism>
<feature type="transmembrane region" description="Helical" evidence="4">
    <location>
        <begin position="106"/>
        <end position="130"/>
    </location>
</feature>
<dbReference type="InterPro" id="IPR011701">
    <property type="entry name" value="MFS"/>
</dbReference>
<dbReference type="PANTHER" id="PTHR23521">
    <property type="entry name" value="TRANSPORTER MFS SUPERFAMILY"/>
    <property type="match status" value="1"/>
</dbReference>
<evidence type="ECO:0000256" key="3">
    <source>
        <dbReference type="ARBA" id="ARBA00023136"/>
    </source>
</evidence>
<feature type="domain" description="Major facilitator superfamily (MFS) profile" evidence="5">
    <location>
        <begin position="15"/>
        <end position="388"/>
    </location>
</feature>
<dbReference type="GO" id="GO:0005886">
    <property type="term" value="C:plasma membrane"/>
    <property type="evidence" value="ECO:0007669"/>
    <property type="project" value="TreeGrafter"/>
</dbReference>
<dbReference type="EMBL" id="CP006650">
    <property type="protein sequence ID" value="AGT08403.1"/>
    <property type="molecule type" value="Genomic_DNA"/>
</dbReference>
<feature type="transmembrane region" description="Helical" evidence="4">
    <location>
        <begin position="49"/>
        <end position="69"/>
    </location>
</feature>
<evidence type="ECO:0000259" key="5">
    <source>
        <dbReference type="PROSITE" id="PS50850"/>
    </source>
</evidence>
<feature type="transmembrane region" description="Helical" evidence="4">
    <location>
        <begin position="207"/>
        <end position="231"/>
    </location>
</feature>
<dbReference type="AlphaFoldDB" id="S5YAE9"/>
<keyword evidence="2 4" id="KW-1133">Transmembrane helix</keyword>
<dbReference type="RefSeq" id="WP_020950041.1">
    <property type="nucleotide sequence ID" value="NC_022041.1"/>
</dbReference>
<dbReference type="InterPro" id="IPR036259">
    <property type="entry name" value="MFS_trans_sf"/>
</dbReference>